<dbReference type="RefSeq" id="WP_216938606.1">
    <property type="nucleotide sequence ID" value="NZ_CP077062.1"/>
</dbReference>
<reference evidence="2" key="1">
    <citation type="submission" date="2021-06" db="EMBL/GenBank/DDBJ databases">
        <title>Complete genome sequence of Nocardioides sp. G188.</title>
        <authorList>
            <person name="Im W.-T."/>
        </authorList>
    </citation>
    <scope>NUCLEOTIDE SEQUENCE</scope>
    <source>
        <strain evidence="2">G188</strain>
    </source>
</reference>
<dbReference type="CDD" id="cd00060">
    <property type="entry name" value="FHA"/>
    <property type="match status" value="1"/>
</dbReference>
<feature type="compositionally biased region" description="Gly residues" evidence="1">
    <location>
        <begin position="264"/>
        <end position="273"/>
    </location>
</feature>
<name>A0A975SX72_9ACTN</name>
<keyword evidence="3" id="KW-1185">Reference proteome</keyword>
<evidence type="ECO:0000256" key="1">
    <source>
        <dbReference type="SAM" id="MobiDB-lite"/>
    </source>
</evidence>
<sequence>MSLDLTVDADLEFSVDLPGSRTVTGSLTGSGTELRLRVSDPFLFAGRSDAGAVRGLAALLARQGLSLTVVAPSGPLVTLGVRRASWLQRRVTGSRHIRVLRGAGLWSLARGRAQAPSGGALPAADLAPPATLFPIAPTFARRIRRTVTTTHALPGGGNPRLIMAPRPDPWPGDRQEVFGLRADVTTLGSDPGCDVVLAGLEPLHAEVRHDDADEYVLVRRGRPGSTRVNGAPVDSSVLRTASRVDLGDHTLSFYREEYADHGRPYGGRAGGEIGHQRPQPTRPTARTRDEWNQTQHEENE</sequence>
<evidence type="ECO:0000313" key="3">
    <source>
        <dbReference type="Proteomes" id="UP000683575"/>
    </source>
</evidence>
<feature type="region of interest" description="Disordered" evidence="1">
    <location>
        <begin position="262"/>
        <end position="300"/>
    </location>
</feature>
<dbReference type="Proteomes" id="UP000683575">
    <property type="component" value="Chromosome"/>
</dbReference>
<dbReference type="AlphaFoldDB" id="A0A975SX72"/>
<protein>
    <submittedName>
        <fullName evidence="2">FHA domain-containing protein</fullName>
    </submittedName>
</protein>
<gene>
    <name evidence="2" type="ORF">KRR39_16540</name>
</gene>
<dbReference type="KEGG" id="nps:KRR39_16540"/>
<dbReference type="EMBL" id="CP077062">
    <property type="protein sequence ID" value="QWZ07095.1"/>
    <property type="molecule type" value="Genomic_DNA"/>
</dbReference>
<accession>A0A975SX72</accession>
<proteinExistence type="predicted"/>
<feature type="compositionally biased region" description="Basic and acidic residues" evidence="1">
    <location>
        <begin position="286"/>
        <end position="300"/>
    </location>
</feature>
<organism evidence="2 3">
    <name type="scientific">Nocardioides panacis</name>
    <dbReference type="NCBI Taxonomy" id="2849501"/>
    <lineage>
        <taxon>Bacteria</taxon>
        <taxon>Bacillati</taxon>
        <taxon>Actinomycetota</taxon>
        <taxon>Actinomycetes</taxon>
        <taxon>Propionibacteriales</taxon>
        <taxon>Nocardioidaceae</taxon>
        <taxon>Nocardioides</taxon>
    </lineage>
</organism>
<evidence type="ECO:0000313" key="2">
    <source>
        <dbReference type="EMBL" id="QWZ07095.1"/>
    </source>
</evidence>